<feature type="region of interest" description="Disordered" evidence="1">
    <location>
        <begin position="56"/>
        <end position="86"/>
    </location>
</feature>
<feature type="non-terminal residue" evidence="2">
    <location>
        <position position="117"/>
    </location>
</feature>
<evidence type="ECO:0000256" key="1">
    <source>
        <dbReference type="SAM" id="MobiDB-lite"/>
    </source>
</evidence>
<dbReference type="Proteomes" id="UP000266841">
    <property type="component" value="Unassembled WGS sequence"/>
</dbReference>
<evidence type="ECO:0000313" key="2">
    <source>
        <dbReference type="EMBL" id="EJK50878.1"/>
    </source>
</evidence>
<name>K0RAY8_THAOC</name>
<reference evidence="2 3" key="1">
    <citation type="journal article" date="2012" name="Genome Biol.">
        <title>Genome and low-iron response of an oceanic diatom adapted to chronic iron limitation.</title>
        <authorList>
            <person name="Lommer M."/>
            <person name="Specht M."/>
            <person name="Roy A.S."/>
            <person name="Kraemer L."/>
            <person name="Andreson R."/>
            <person name="Gutowska M.A."/>
            <person name="Wolf J."/>
            <person name="Bergner S.V."/>
            <person name="Schilhabel M.B."/>
            <person name="Klostermeier U.C."/>
            <person name="Beiko R.G."/>
            <person name="Rosenstiel P."/>
            <person name="Hippler M."/>
            <person name="Laroche J."/>
        </authorList>
    </citation>
    <scope>NUCLEOTIDE SEQUENCE [LARGE SCALE GENOMIC DNA]</scope>
    <source>
        <strain evidence="2 3">CCMP1005</strain>
    </source>
</reference>
<accession>K0RAY8</accession>
<evidence type="ECO:0000313" key="3">
    <source>
        <dbReference type="Proteomes" id="UP000266841"/>
    </source>
</evidence>
<dbReference type="EMBL" id="AGNL01042739">
    <property type="protein sequence ID" value="EJK50878.1"/>
    <property type="molecule type" value="Genomic_DNA"/>
</dbReference>
<gene>
    <name evidence="2" type="ORF">THAOC_30010</name>
</gene>
<protein>
    <submittedName>
        <fullName evidence="2">Uncharacterized protein</fullName>
    </submittedName>
</protein>
<comment type="caution">
    <text evidence="2">The sequence shown here is derived from an EMBL/GenBank/DDBJ whole genome shotgun (WGS) entry which is preliminary data.</text>
</comment>
<organism evidence="2 3">
    <name type="scientific">Thalassiosira oceanica</name>
    <name type="common">Marine diatom</name>
    <dbReference type="NCBI Taxonomy" id="159749"/>
    <lineage>
        <taxon>Eukaryota</taxon>
        <taxon>Sar</taxon>
        <taxon>Stramenopiles</taxon>
        <taxon>Ochrophyta</taxon>
        <taxon>Bacillariophyta</taxon>
        <taxon>Coscinodiscophyceae</taxon>
        <taxon>Thalassiosirophycidae</taxon>
        <taxon>Thalassiosirales</taxon>
        <taxon>Thalassiosiraceae</taxon>
        <taxon>Thalassiosira</taxon>
    </lineage>
</organism>
<feature type="compositionally biased region" description="Polar residues" evidence="1">
    <location>
        <begin position="60"/>
        <end position="76"/>
    </location>
</feature>
<proteinExistence type="predicted"/>
<dbReference type="AlphaFoldDB" id="K0RAY8"/>
<feature type="region of interest" description="Disordered" evidence="1">
    <location>
        <begin position="1"/>
        <end position="37"/>
    </location>
</feature>
<keyword evidence="3" id="KW-1185">Reference proteome</keyword>
<sequence length="117" mass="12203">MPVPGGGMGMMPPQRGLRGRVPGHRRPDGGEPAETGEYLSCPSRWKGVLLVRGYPHGHNTLLTPHGDSTSPTSRTSGGEADGGRWPRRAACVSARTAWEGGLWAATEAAGWDATASG</sequence>